<keyword evidence="2" id="KW-1185">Reference proteome</keyword>
<dbReference type="STRING" id="398512.Bccel_2685"/>
<gene>
    <name evidence="1" type="ORF">Bccel_2685</name>
</gene>
<dbReference type="EMBL" id="LGTC01000001">
    <property type="protein sequence ID" value="KNY27414.1"/>
    <property type="molecule type" value="Genomic_DNA"/>
</dbReference>
<name>A0A0L6JNR2_9FIRM</name>
<dbReference type="AlphaFoldDB" id="A0A0L6JNR2"/>
<sequence length="37" mass="4228">MIVDFHVHCFNDELANKAVNTLSQRAGIRLSENHALY</sequence>
<comment type="caution">
    <text evidence="1">The sequence shown here is derived from an EMBL/GenBank/DDBJ whole genome shotgun (WGS) entry which is preliminary data.</text>
</comment>
<organism evidence="1 2">
    <name type="scientific">Pseudobacteroides cellulosolvens ATCC 35603 = DSM 2933</name>
    <dbReference type="NCBI Taxonomy" id="398512"/>
    <lineage>
        <taxon>Bacteria</taxon>
        <taxon>Bacillati</taxon>
        <taxon>Bacillota</taxon>
        <taxon>Clostridia</taxon>
        <taxon>Eubacteriales</taxon>
        <taxon>Oscillospiraceae</taxon>
        <taxon>Pseudobacteroides</taxon>
    </lineage>
</organism>
<reference evidence="2" key="1">
    <citation type="submission" date="2015-07" db="EMBL/GenBank/DDBJ databases">
        <title>Near-Complete Genome Sequence of the Cellulolytic Bacterium Bacteroides (Pseudobacteroides) cellulosolvens ATCC 35603.</title>
        <authorList>
            <person name="Dassa B."/>
            <person name="Utturkar S.M."/>
            <person name="Klingeman D.M."/>
            <person name="Hurt R.A."/>
            <person name="Keller M."/>
            <person name="Xu J."/>
            <person name="Reddy Y.H.K."/>
            <person name="Borovok I."/>
            <person name="Grinberg I.R."/>
            <person name="Lamed R."/>
            <person name="Zhivin O."/>
            <person name="Bayer E.A."/>
            <person name="Brown S.D."/>
        </authorList>
    </citation>
    <scope>NUCLEOTIDE SEQUENCE [LARGE SCALE GENOMIC DNA]</scope>
    <source>
        <strain evidence="2">DSM 2933</strain>
    </source>
</reference>
<evidence type="ECO:0000313" key="1">
    <source>
        <dbReference type="EMBL" id="KNY27414.1"/>
    </source>
</evidence>
<evidence type="ECO:0000313" key="2">
    <source>
        <dbReference type="Proteomes" id="UP000036923"/>
    </source>
</evidence>
<accession>A0A0L6JNR2</accession>
<dbReference type="Proteomes" id="UP000036923">
    <property type="component" value="Unassembled WGS sequence"/>
</dbReference>
<protein>
    <submittedName>
        <fullName evidence="1">Uncharacterized protein</fullName>
    </submittedName>
</protein>
<proteinExistence type="predicted"/>